<dbReference type="SUPFAM" id="SSF55729">
    <property type="entry name" value="Acyl-CoA N-acyltransferases (Nat)"/>
    <property type="match status" value="1"/>
</dbReference>
<dbReference type="InterPro" id="IPR016181">
    <property type="entry name" value="Acyl_CoA_acyltransferase"/>
</dbReference>
<name>A0ABW3U4G0_9BACL</name>
<dbReference type="Proteomes" id="UP001597231">
    <property type="component" value="Unassembled WGS sequence"/>
</dbReference>
<dbReference type="PROSITE" id="PS51186">
    <property type="entry name" value="GNAT"/>
    <property type="match status" value="1"/>
</dbReference>
<evidence type="ECO:0000313" key="3">
    <source>
        <dbReference type="Proteomes" id="UP001597231"/>
    </source>
</evidence>
<dbReference type="Gene3D" id="3.40.630.30">
    <property type="match status" value="1"/>
</dbReference>
<comment type="caution">
    <text evidence="2">The sequence shown here is derived from an EMBL/GenBank/DDBJ whole genome shotgun (WGS) entry which is preliminary data.</text>
</comment>
<dbReference type="RefSeq" id="WP_336825155.1">
    <property type="nucleotide sequence ID" value="NZ_JBHTLT010000126.1"/>
</dbReference>
<dbReference type="EMBL" id="JBHTLT010000126">
    <property type="protein sequence ID" value="MFD1206584.1"/>
    <property type="molecule type" value="Genomic_DNA"/>
</dbReference>
<keyword evidence="3" id="KW-1185">Reference proteome</keyword>
<evidence type="ECO:0000259" key="1">
    <source>
        <dbReference type="PROSITE" id="PS51186"/>
    </source>
</evidence>
<protein>
    <submittedName>
        <fullName evidence="2">GNAT family protein</fullName>
    </submittedName>
</protein>
<organism evidence="2 3">
    <name type="scientific">Sporosarcina contaminans</name>
    <dbReference type="NCBI Taxonomy" id="633403"/>
    <lineage>
        <taxon>Bacteria</taxon>
        <taxon>Bacillati</taxon>
        <taxon>Bacillota</taxon>
        <taxon>Bacilli</taxon>
        <taxon>Bacillales</taxon>
        <taxon>Caryophanaceae</taxon>
        <taxon>Sporosarcina</taxon>
    </lineage>
</organism>
<sequence>MFETGRIYLRKMIIEDVPLYHSWRNDMDVMVSTNPSLDIYSLEETRQFVESVILRSTSSKSYIICHKESERPIGITSLINIDPKNRNAEFIIDIGEKGFWGQGYGNEAMQLLLRYAFLELNLHRVSLRVFSFNERAIHLYKKIGFEQEGVSRQSLFRKGQWHDIIHMGILQEEFIEKLKE</sequence>
<dbReference type="PANTHER" id="PTHR43415">
    <property type="entry name" value="SPERMIDINE N(1)-ACETYLTRANSFERASE"/>
    <property type="match status" value="1"/>
</dbReference>
<proteinExistence type="predicted"/>
<evidence type="ECO:0000313" key="2">
    <source>
        <dbReference type="EMBL" id="MFD1206584.1"/>
    </source>
</evidence>
<reference evidence="3" key="1">
    <citation type="journal article" date="2019" name="Int. J. Syst. Evol. Microbiol.">
        <title>The Global Catalogue of Microorganisms (GCM) 10K type strain sequencing project: providing services to taxonomists for standard genome sequencing and annotation.</title>
        <authorList>
            <consortium name="The Broad Institute Genomics Platform"/>
            <consortium name="The Broad Institute Genome Sequencing Center for Infectious Disease"/>
            <person name="Wu L."/>
            <person name="Ma J."/>
        </authorList>
    </citation>
    <scope>NUCLEOTIDE SEQUENCE [LARGE SCALE GENOMIC DNA]</scope>
    <source>
        <strain evidence="3">CCUG 53915</strain>
    </source>
</reference>
<feature type="domain" description="N-acetyltransferase" evidence="1">
    <location>
        <begin position="7"/>
        <end position="172"/>
    </location>
</feature>
<accession>A0ABW3U4G0</accession>
<gene>
    <name evidence="2" type="ORF">ACFQ38_15925</name>
</gene>
<dbReference type="InterPro" id="IPR000182">
    <property type="entry name" value="GNAT_dom"/>
</dbReference>
<dbReference type="Pfam" id="PF13302">
    <property type="entry name" value="Acetyltransf_3"/>
    <property type="match status" value="1"/>
</dbReference>
<dbReference type="PANTHER" id="PTHR43415:SF3">
    <property type="entry name" value="GNAT-FAMILY ACETYLTRANSFERASE"/>
    <property type="match status" value="1"/>
</dbReference>